<reference evidence="2 3" key="1">
    <citation type="submission" date="2016-11" db="EMBL/GenBank/DDBJ databases">
        <authorList>
            <person name="Jaros S."/>
            <person name="Januszkiewicz K."/>
            <person name="Wedrychowicz H."/>
        </authorList>
    </citation>
    <scope>NUCLEOTIDE SEQUENCE [LARGE SCALE GENOMIC DNA]</scope>
    <source>
        <strain evidence="2 3">DSM 27063</strain>
    </source>
</reference>
<protein>
    <submittedName>
        <fullName evidence="2">Phytoene/squalene synthetase</fullName>
    </submittedName>
</protein>
<dbReference type="SFLD" id="SFLDG01018">
    <property type="entry name" value="Squalene/Phytoene_Synthase_Lik"/>
    <property type="match status" value="1"/>
</dbReference>
<dbReference type="GO" id="GO:0016117">
    <property type="term" value="P:carotenoid biosynthetic process"/>
    <property type="evidence" value="ECO:0007669"/>
    <property type="project" value="UniProtKB-ARBA"/>
</dbReference>
<organism evidence="2 3">
    <name type="scientific">Tangfeifania diversioriginum</name>
    <dbReference type="NCBI Taxonomy" id="1168035"/>
    <lineage>
        <taxon>Bacteria</taxon>
        <taxon>Pseudomonadati</taxon>
        <taxon>Bacteroidota</taxon>
        <taxon>Bacteroidia</taxon>
        <taxon>Marinilabiliales</taxon>
        <taxon>Prolixibacteraceae</taxon>
        <taxon>Tangfeifania</taxon>
    </lineage>
</organism>
<dbReference type="OrthoDB" id="9787280at2"/>
<dbReference type="GO" id="GO:0051996">
    <property type="term" value="F:squalene synthase [NAD(P)H] activity"/>
    <property type="evidence" value="ECO:0007669"/>
    <property type="project" value="InterPro"/>
</dbReference>
<dbReference type="InterPro" id="IPR033904">
    <property type="entry name" value="Trans_IPPS_HH"/>
</dbReference>
<dbReference type="PANTHER" id="PTHR31480">
    <property type="entry name" value="BIFUNCTIONAL LYCOPENE CYCLASE/PHYTOENE SYNTHASE"/>
    <property type="match status" value="1"/>
</dbReference>
<evidence type="ECO:0000313" key="3">
    <source>
        <dbReference type="Proteomes" id="UP000184050"/>
    </source>
</evidence>
<dbReference type="STRING" id="1168035.SAMN05444280_102110"/>
<name>A0A1M6B733_9BACT</name>
<dbReference type="Proteomes" id="UP000184050">
    <property type="component" value="Unassembled WGS sequence"/>
</dbReference>
<dbReference type="GO" id="GO:0004311">
    <property type="term" value="F:geranylgeranyl diphosphate synthase activity"/>
    <property type="evidence" value="ECO:0007669"/>
    <property type="project" value="InterPro"/>
</dbReference>
<proteinExistence type="predicted"/>
<evidence type="ECO:0000256" key="1">
    <source>
        <dbReference type="ARBA" id="ARBA00022679"/>
    </source>
</evidence>
<dbReference type="RefSeq" id="WP_073164665.1">
    <property type="nucleotide sequence ID" value="NZ_FQZE01000002.1"/>
</dbReference>
<dbReference type="EMBL" id="FQZE01000002">
    <property type="protein sequence ID" value="SHI44525.1"/>
    <property type="molecule type" value="Genomic_DNA"/>
</dbReference>
<dbReference type="Pfam" id="PF00494">
    <property type="entry name" value="SQS_PSY"/>
    <property type="match status" value="1"/>
</dbReference>
<sequence>MQLYDKNAFDCSRITANNYSTSFSLGIKLFKKKYRPGIYGIYGFVRFADEIVDTFHNHNQKKLLINLREETYKAINDQFSTNPILHSFQYVVNEYNIDHEYIDAFLNSMEMDLTHQEYNQEEISRYIYGSAEVVALMCLRVFYKNRNKEFDKLVHPARKLGEAFQKVNFLRDIRADYIENKRIYFPGIEFENFSEEQKKEIENDIAADFEEALSGIKELNRDVRLGVFLAYTYYLKLLEKIKKTTADDILTQRYRISNPTKLMLFVNNLIRHKLGMI</sequence>
<dbReference type="InterPro" id="IPR019845">
    <property type="entry name" value="Squalene/phytoene_synthase_CS"/>
</dbReference>
<dbReference type="Gene3D" id="1.10.600.10">
    <property type="entry name" value="Farnesyl Diphosphate Synthase"/>
    <property type="match status" value="1"/>
</dbReference>
<accession>A0A1M6B733</accession>
<dbReference type="SFLD" id="SFLDG01212">
    <property type="entry name" value="Phytoene_synthase_like"/>
    <property type="match status" value="1"/>
</dbReference>
<dbReference type="SUPFAM" id="SSF48576">
    <property type="entry name" value="Terpenoid synthases"/>
    <property type="match status" value="1"/>
</dbReference>
<dbReference type="InterPro" id="IPR008949">
    <property type="entry name" value="Isoprenoid_synthase_dom_sf"/>
</dbReference>
<dbReference type="AlphaFoldDB" id="A0A1M6B733"/>
<dbReference type="SFLD" id="SFLDS00005">
    <property type="entry name" value="Isoprenoid_Synthase_Type_I"/>
    <property type="match status" value="1"/>
</dbReference>
<gene>
    <name evidence="2" type="ORF">SAMN05444280_102110</name>
</gene>
<keyword evidence="3" id="KW-1185">Reference proteome</keyword>
<dbReference type="InterPro" id="IPR044843">
    <property type="entry name" value="Trans_IPPS_bact-type"/>
</dbReference>
<dbReference type="InterPro" id="IPR002060">
    <property type="entry name" value="Squ/phyt_synthse"/>
</dbReference>
<dbReference type="PROSITE" id="PS01045">
    <property type="entry name" value="SQUALEN_PHYTOEN_SYN_2"/>
    <property type="match status" value="1"/>
</dbReference>
<evidence type="ECO:0000313" key="2">
    <source>
        <dbReference type="EMBL" id="SHI44525.1"/>
    </source>
</evidence>
<keyword evidence="1" id="KW-0808">Transferase</keyword>
<dbReference type="CDD" id="cd00683">
    <property type="entry name" value="Trans_IPPS_HH"/>
    <property type="match status" value="1"/>
</dbReference>